<evidence type="ECO:0000313" key="4">
    <source>
        <dbReference type="Proteomes" id="UP000310506"/>
    </source>
</evidence>
<feature type="signal peptide" evidence="1">
    <location>
        <begin position="1"/>
        <end position="22"/>
    </location>
</feature>
<protein>
    <recommendedName>
        <fullName evidence="2">WxL domain-containing protein</fullName>
    </recommendedName>
</protein>
<evidence type="ECO:0000256" key="1">
    <source>
        <dbReference type="SAM" id="SignalP"/>
    </source>
</evidence>
<dbReference type="AlphaFoldDB" id="A0A4S3B124"/>
<name>A0A4S3B124_9ENTE</name>
<evidence type="ECO:0000313" key="3">
    <source>
        <dbReference type="EMBL" id="THB60108.1"/>
    </source>
</evidence>
<keyword evidence="1" id="KW-0732">Signal</keyword>
<comment type="caution">
    <text evidence="3">The sequence shown here is derived from an EMBL/GenBank/DDBJ whole genome shotgun (WGS) entry which is preliminary data.</text>
</comment>
<organism evidence="3 4">
    <name type="scientific">Vagococcus silagei</name>
    <dbReference type="NCBI Taxonomy" id="2508885"/>
    <lineage>
        <taxon>Bacteria</taxon>
        <taxon>Bacillati</taxon>
        <taxon>Bacillota</taxon>
        <taxon>Bacilli</taxon>
        <taxon>Lactobacillales</taxon>
        <taxon>Enterococcaceae</taxon>
        <taxon>Vagococcus</taxon>
    </lineage>
</organism>
<dbReference type="OrthoDB" id="2282798at2"/>
<accession>A0A4S3B124</accession>
<sequence length="205" mass="21301">MMKKIILSSALVLAGVSAMALAPTVDAAPSTKDVETKFKLNPSTDLEGSLKILEASPLEFKGQDITDSELTTKIEDAKPSIIKIDEFSGSKPGWSLNAKASPLKSGSDTLLGATIKFKSGEFTPDVTNIGGTGAPVNGANFDKEINTDGNSSAVQIVKAEVGTGAGKWELKHKDIELKIPSGNSAGDYKGTMTYTLTSGPTAPTP</sequence>
<dbReference type="EMBL" id="SDGV01000042">
    <property type="protein sequence ID" value="THB60108.1"/>
    <property type="molecule type" value="Genomic_DNA"/>
</dbReference>
<proteinExistence type="predicted"/>
<feature type="domain" description="WxL" evidence="2">
    <location>
        <begin position="37"/>
        <end position="200"/>
    </location>
</feature>
<evidence type="ECO:0000259" key="2">
    <source>
        <dbReference type="Pfam" id="PF13731"/>
    </source>
</evidence>
<dbReference type="Proteomes" id="UP000310506">
    <property type="component" value="Unassembled WGS sequence"/>
</dbReference>
<feature type="chain" id="PRO_5039530658" description="WxL domain-containing protein" evidence="1">
    <location>
        <begin position="23"/>
        <end position="205"/>
    </location>
</feature>
<dbReference type="Pfam" id="PF13731">
    <property type="entry name" value="WxL"/>
    <property type="match status" value="1"/>
</dbReference>
<keyword evidence="4" id="KW-1185">Reference proteome</keyword>
<reference evidence="3 4" key="1">
    <citation type="submission" date="2019-01" db="EMBL/GenBank/DDBJ databases">
        <title>Vagococcus silagei sp. nov. isolated from brewer's grain.</title>
        <authorList>
            <person name="Guu J.-R."/>
        </authorList>
    </citation>
    <scope>NUCLEOTIDE SEQUENCE [LARGE SCALE GENOMIC DNA]</scope>
    <source>
        <strain evidence="3 4">2B-2</strain>
    </source>
</reference>
<gene>
    <name evidence="3" type="ORF">ESZ54_12185</name>
</gene>
<dbReference type="InterPro" id="IPR027994">
    <property type="entry name" value="WxL_dom"/>
</dbReference>